<dbReference type="PANTHER" id="PTHR47036">
    <property type="entry name" value="COBALT-FACTOR III C(17)-METHYLTRANSFERASE-RELATED"/>
    <property type="match status" value="1"/>
</dbReference>
<dbReference type="Pfam" id="PF00590">
    <property type="entry name" value="TP_methylase"/>
    <property type="match status" value="1"/>
</dbReference>
<evidence type="ECO:0000256" key="5">
    <source>
        <dbReference type="ARBA" id="ARBA00022691"/>
    </source>
</evidence>
<dbReference type="RefSeq" id="WP_046315916.1">
    <property type="nucleotide sequence ID" value="NZ_JBHSZT010000001.1"/>
</dbReference>
<dbReference type="SUPFAM" id="SSF53790">
    <property type="entry name" value="Tetrapyrrole methylase"/>
    <property type="match status" value="1"/>
</dbReference>
<sequence>MLYVIGLGPGDQNLLTAEARQIIQQTPIIVGYATYIKLVSNLLKGKTVIQNGMHGEVERCQKALDLASEGQDVVIISSGDAGIYGMAGLIWELKSKQQLDISVKVIPGITASIAAAAHLGAPLMNDFCHISLSDLMTPWEVVAQRVEAAAQADFVICLYNPRSNHRPHKLRQALDIILKYKAPTTVVGVGTDVARLNEVDQVTTIADLDETTIGMTSIVIIGNKNTYAYQGKMITPRGYQL</sequence>
<dbReference type="GO" id="GO:0009236">
    <property type="term" value="P:cobalamin biosynthetic process"/>
    <property type="evidence" value="ECO:0007669"/>
    <property type="project" value="UniProtKB-UniPathway"/>
</dbReference>
<dbReference type="UniPathway" id="UPA00148"/>
<dbReference type="NCBIfam" id="TIGR01466">
    <property type="entry name" value="cobJ_cbiH"/>
    <property type="match status" value="1"/>
</dbReference>
<dbReference type="OrthoDB" id="9772960at2"/>
<evidence type="ECO:0000256" key="1">
    <source>
        <dbReference type="ARBA" id="ARBA00004953"/>
    </source>
</evidence>
<organism evidence="7 8">
    <name type="scientific">Bombilactobacillus mellifer</name>
    <dbReference type="NCBI Taxonomy" id="1218492"/>
    <lineage>
        <taxon>Bacteria</taxon>
        <taxon>Bacillati</taxon>
        <taxon>Bacillota</taxon>
        <taxon>Bacilli</taxon>
        <taxon>Lactobacillales</taxon>
        <taxon>Lactobacillaceae</taxon>
        <taxon>Bombilactobacillus</taxon>
    </lineage>
</organism>
<dbReference type="Gene3D" id="3.40.1010.10">
    <property type="entry name" value="Cobalt-precorrin-4 Transmethylase, Domain 1"/>
    <property type="match status" value="1"/>
</dbReference>
<protein>
    <submittedName>
        <fullName evidence="7">Precorrin-3B C17-methyltransferase CbiH</fullName>
    </submittedName>
</protein>
<dbReference type="STRING" id="1218492.JG30_04890"/>
<evidence type="ECO:0000313" key="8">
    <source>
        <dbReference type="Proteomes" id="UP000033558"/>
    </source>
</evidence>
<dbReference type="InterPro" id="IPR035996">
    <property type="entry name" value="4pyrrol_Methylase_sf"/>
</dbReference>
<dbReference type="PANTHER" id="PTHR47036:SF1">
    <property type="entry name" value="COBALT-FACTOR III C(17)-METHYLTRANSFERASE-RELATED"/>
    <property type="match status" value="1"/>
</dbReference>
<dbReference type="HOGENOM" id="CLU_047948_2_0_9"/>
<keyword evidence="5" id="KW-0949">S-adenosyl-L-methionine</keyword>
<dbReference type="InterPro" id="IPR000878">
    <property type="entry name" value="4pyrrol_Mease"/>
</dbReference>
<dbReference type="InterPro" id="IPR014777">
    <property type="entry name" value="4pyrrole_Mease_sub1"/>
</dbReference>
<evidence type="ECO:0000256" key="2">
    <source>
        <dbReference type="ARBA" id="ARBA00022573"/>
    </source>
</evidence>
<reference evidence="7 8" key="1">
    <citation type="submission" date="2015-01" db="EMBL/GenBank/DDBJ databases">
        <title>Comparative genomics of the lactic acid bacteria isolated from the honey bee gut.</title>
        <authorList>
            <person name="Ellegaard K.M."/>
            <person name="Tamarit D."/>
            <person name="Javelind E."/>
            <person name="Olofsson T."/>
            <person name="Andersson S.G."/>
            <person name="Vasquez A."/>
        </authorList>
    </citation>
    <scope>NUCLEOTIDE SEQUENCE [LARGE SCALE GENOMIC DNA]</scope>
    <source>
        <strain evidence="7 8">Bin4</strain>
    </source>
</reference>
<name>A0A0F4LV83_9LACO</name>
<keyword evidence="3 7" id="KW-0489">Methyltransferase</keyword>
<dbReference type="GO" id="GO:0008168">
    <property type="term" value="F:methyltransferase activity"/>
    <property type="evidence" value="ECO:0007669"/>
    <property type="project" value="UniProtKB-KW"/>
</dbReference>
<dbReference type="CDD" id="cd11646">
    <property type="entry name" value="Precorrin_3B_C17_MT"/>
    <property type="match status" value="1"/>
</dbReference>
<keyword evidence="8" id="KW-1185">Reference proteome</keyword>
<comment type="caution">
    <text evidence="7">The sequence shown here is derived from an EMBL/GenBank/DDBJ whole genome shotgun (WGS) entry which is preliminary data.</text>
</comment>
<dbReference type="EMBL" id="JXJQ01000006">
    <property type="protein sequence ID" value="KJY62288.1"/>
    <property type="molecule type" value="Genomic_DNA"/>
</dbReference>
<keyword evidence="2" id="KW-0169">Cobalamin biosynthesis</keyword>
<comment type="pathway">
    <text evidence="1">Cofactor biosynthesis; adenosylcobalamin biosynthesis.</text>
</comment>
<dbReference type="PATRIC" id="fig|1218492.5.peg.614"/>
<evidence type="ECO:0000313" key="7">
    <source>
        <dbReference type="EMBL" id="KJY62288.1"/>
    </source>
</evidence>
<proteinExistence type="predicted"/>
<evidence type="ECO:0000259" key="6">
    <source>
        <dbReference type="Pfam" id="PF00590"/>
    </source>
</evidence>
<dbReference type="InterPro" id="IPR014776">
    <property type="entry name" value="4pyrrole_Mease_sub2"/>
</dbReference>
<dbReference type="AlphaFoldDB" id="A0A0F4LV83"/>
<keyword evidence="4 7" id="KW-0808">Transferase</keyword>
<accession>A0A0F4LV83</accession>
<dbReference type="GO" id="GO:0032259">
    <property type="term" value="P:methylation"/>
    <property type="evidence" value="ECO:0007669"/>
    <property type="project" value="UniProtKB-KW"/>
</dbReference>
<gene>
    <name evidence="7" type="ORF">JG30_04890</name>
</gene>
<dbReference type="InterPro" id="IPR006363">
    <property type="entry name" value="Cbl_synth_CobJ/CibH_dom"/>
</dbReference>
<feature type="domain" description="Tetrapyrrole methylase" evidence="6">
    <location>
        <begin position="1"/>
        <end position="208"/>
    </location>
</feature>
<evidence type="ECO:0000256" key="4">
    <source>
        <dbReference type="ARBA" id="ARBA00022679"/>
    </source>
</evidence>
<evidence type="ECO:0000256" key="3">
    <source>
        <dbReference type="ARBA" id="ARBA00022603"/>
    </source>
</evidence>
<dbReference type="InterPro" id="IPR051810">
    <property type="entry name" value="Precorrin_MeTrfase"/>
</dbReference>
<dbReference type="Gene3D" id="3.30.950.10">
    <property type="entry name" value="Methyltransferase, Cobalt-precorrin-4 Transmethylase, Domain 2"/>
    <property type="match status" value="1"/>
</dbReference>
<dbReference type="Proteomes" id="UP000033558">
    <property type="component" value="Unassembled WGS sequence"/>
</dbReference>